<name>A0A0G0QKT7_9BACT</name>
<dbReference type="Gene3D" id="1.10.10.10">
    <property type="entry name" value="Winged helix-like DNA-binding domain superfamily/Winged helix DNA-binding domain"/>
    <property type="match status" value="1"/>
</dbReference>
<reference evidence="4 5" key="1">
    <citation type="journal article" date="2015" name="Nature">
        <title>rRNA introns, odd ribosomes, and small enigmatic genomes across a large radiation of phyla.</title>
        <authorList>
            <person name="Brown C.T."/>
            <person name="Hug L.A."/>
            <person name="Thomas B.C."/>
            <person name="Sharon I."/>
            <person name="Castelle C.J."/>
            <person name="Singh A."/>
            <person name="Wilkins M.J."/>
            <person name="Williams K.H."/>
            <person name="Banfield J.F."/>
        </authorList>
    </citation>
    <scope>NUCLEOTIDE SEQUENCE [LARGE SCALE GENOMIC DNA]</scope>
</reference>
<keyword evidence="1" id="KW-0805">Transcription regulation</keyword>
<keyword evidence="2" id="KW-0804">Transcription</keyword>
<dbReference type="Proteomes" id="UP000034072">
    <property type="component" value="Unassembled WGS sequence"/>
</dbReference>
<proteinExistence type="predicted"/>
<feature type="domain" description="HTH deoR-type" evidence="3">
    <location>
        <begin position="137"/>
        <end position="181"/>
    </location>
</feature>
<organism evidence="4 5">
    <name type="scientific">Candidatus Yanofskybacteria bacterium GW2011_GWE2_40_11</name>
    <dbReference type="NCBI Taxonomy" id="1619033"/>
    <lineage>
        <taxon>Bacteria</taxon>
        <taxon>Candidatus Yanofskyibacteriota</taxon>
    </lineage>
</organism>
<protein>
    <recommendedName>
        <fullName evidence="3">HTH deoR-type domain-containing protein</fullName>
    </recommendedName>
</protein>
<dbReference type="EMBL" id="LBXZ01000005">
    <property type="protein sequence ID" value="KKR40718.1"/>
    <property type="molecule type" value="Genomic_DNA"/>
</dbReference>
<evidence type="ECO:0000256" key="1">
    <source>
        <dbReference type="ARBA" id="ARBA00023015"/>
    </source>
</evidence>
<comment type="caution">
    <text evidence="4">The sequence shown here is derived from an EMBL/GenBank/DDBJ whole genome shotgun (WGS) entry which is preliminary data.</text>
</comment>
<dbReference type="SUPFAM" id="SSF46785">
    <property type="entry name" value="Winged helix' DNA-binding domain"/>
    <property type="match status" value="1"/>
</dbReference>
<sequence length="195" mass="22399">MAEDRVNKFIGCLVSTAKLMAGTKDPFFVRKMYLNLSELIVVYKKTEGESQVKRIINPIDKMLETLDYLEHLKTVSPGPLLLAKKNFLRLKLDILKSASEVQGDGDKLIKKVPAQKLPQKKNLIQRQANQDLSPTKERILEFIKQVPSVRTKQVIEEFNLISERTVKRSLKELTDQGFIQRKEDNKAVRYSVEVS</sequence>
<gene>
    <name evidence="4" type="ORF">UT75_C0005G0026</name>
</gene>
<evidence type="ECO:0000256" key="2">
    <source>
        <dbReference type="ARBA" id="ARBA00023163"/>
    </source>
</evidence>
<dbReference type="InterPro" id="IPR001034">
    <property type="entry name" value="DeoR_HTH"/>
</dbReference>
<accession>A0A0G0QKT7</accession>
<dbReference type="InterPro" id="IPR036390">
    <property type="entry name" value="WH_DNA-bd_sf"/>
</dbReference>
<dbReference type="InterPro" id="IPR036388">
    <property type="entry name" value="WH-like_DNA-bd_sf"/>
</dbReference>
<evidence type="ECO:0000313" key="4">
    <source>
        <dbReference type="EMBL" id="KKR40718.1"/>
    </source>
</evidence>
<evidence type="ECO:0000313" key="5">
    <source>
        <dbReference type="Proteomes" id="UP000034072"/>
    </source>
</evidence>
<dbReference type="Pfam" id="PF08220">
    <property type="entry name" value="HTH_DeoR"/>
    <property type="match status" value="1"/>
</dbReference>
<dbReference type="GO" id="GO:0003700">
    <property type="term" value="F:DNA-binding transcription factor activity"/>
    <property type="evidence" value="ECO:0007669"/>
    <property type="project" value="InterPro"/>
</dbReference>
<dbReference type="AlphaFoldDB" id="A0A0G0QKT7"/>
<evidence type="ECO:0000259" key="3">
    <source>
        <dbReference type="Pfam" id="PF08220"/>
    </source>
</evidence>